<dbReference type="Gene3D" id="3.40.50.720">
    <property type="entry name" value="NAD(P)-binding Rossmann-like Domain"/>
    <property type="match status" value="1"/>
</dbReference>
<evidence type="ECO:0000256" key="2">
    <source>
        <dbReference type="ARBA" id="ARBA00022857"/>
    </source>
</evidence>
<reference evidence="5 6" key="1">
    <citation type="submission" date="2023-08" db="EMBL/GenBank/DDBJ databases">
        <title>Black Yeasts Isolated from many extreme environments.</title>
        <authorList>
            <person name="Coleine C."/>
            <person name="Stajich J.E."/>
            <person name="Selbmann L."/>
        </authorList>
    </citation>
    <scope>NUCLEOTIDE SEQUENCE [LARGE SCALE GENOMIC DNA]</scope>
    <source>
        <strain evidence="5 6">CCFEE 5792</strain>
    </source>
</reference>
<organism evidence="5 6">
    <name type="scientific">Exophiala bonariae</name>
    <dbReference type="NCBI Taxonomy" id="1690606"/>
    <lineage>
        <taxon>Eukaryota</taxon>
        <taxon>Fungi</taxon>
        <taxon>Dikarya</taxon>
        <taxon>Ascomycota</taxon>
        <taxon>Pezizomycotina</taxon>
        <taxon>Eurotiomycetes</taxon>
        <taxon>Chaetothyriomycetidae</taxon>
        <taxon>Chaetothyriales</taxon>
        <taxon>Herpotrichiellaceae</taxon>
        <taxon>Exophiala</taxon>
    </lineage>
</organism>
<dbReference type="AlphaFoldDB" id="A0AAV9MTP7"/>
<comment type="caution">
    <text evidence="5">The sequence shown here is derived from an EMBL/GenBank/DDBJ whole genome shotgun (WGS) entry which is preliminary data.</text>
</comment>
<evidence type="ECO:0000256" key="4">
    <source>
        <dbReference type="RuleBase" id="RU000363"/>
    </source>
</evidence>
<keyword evidence="3" id="KW-0560">Oxidoreductase</keyword>
<dbReference type="InterPro" id="IPR036291">
    <property type="entry name" value="NAD(P)-bd_dom_sf"/>
</dbReference>
<dbReference type="Proteomes" id="UP001358417">
    <property type="component" value="Unassembled WGS sequence"/>
</dbReference>
<dbReference type="PRINTS" id="PR00080">
    <property type="entry name" value="SDRFAMILY"/>
</dbReference>
<protein>
    <recommendedName>
        <fullName evidence="7">3-oxoacyl-[acyl-carrier protein] reductase</fullName>
    </recommendedName>
</protein>
<evidence type="ECO:0000256" key="1">
    <source>
        <dbReference type="ARBA" id="ARBA00006484"/>
    </source>
</evidence>
<evidence type="ECO:0000313" key="5">
    <source>
        <dbReference type="EMBL" id="KAK5044859.1"/>
    </source>
</evidence>
<dbReference type="RefSeq" id="XP_064700509.1">
    <property type="nucleotide sequence ID" value="XM_064853934.1"/>
</dbReference>
<accession>A0AAV9MTP7</accession>
<dbReference type="PANTHER" id="PTHR42760:SF133">
    <property type="entry name" value="3-OXOACYL-[ACYL-CARRIER-PROTEIN] REDUCTASE"/>
    <property type="match status" value="1"/>
</dbReference>
<name>A0AAV9MTP7_9EURO</name>
<sequence length="292" mass="30475">MAQRAQQIASHLNYPAGLLAGQVAIVTGSGQGIGEETARLFANEGAKVIIADVDSAKGDAVAKSINDALPGRAISVPGDVTDPNYFPVLVSKAAEFGNGKIHIIVNNAGYTWDGVIHKITDKQWDTIIAVHCTAPFRLIRQAAPYFRVKDGEKRNIINISSTSGTHGNAGQANYSLAKAGVVGLTKTIAKEWGPQFGVRANTIAFGHIDTRLTRAKESGAFITTADGQRVALGIPGAQIADRKGSPDAAYKDIPLGRPGTATEAAGSILGVVSPFFSYVNGQTIEVTGGRGI</sequence>
<dbReference type="Pfam" id="PF00106">
    <property type="entry name" value="adh_short"/>
    <property type="match status" value="1"/>
</dbReference>
<keyword evidence="6" id="KW-1185">Reference proteome</keyword>
<dbReference type="FunFam" id="3.40.50.720:FF:000084">
    <property type="entry name" value="Short-chain dehydrogenase reductase"/>
    <property type="match status" value="1"/>
</dbReference>
<dbReference type="GO" id="GO:0006633">
    <property type="term" value="P:fatty acid biosynthetic process"/>
    <property type="evidence" value="ECO:0007669"/>
    <property type="project" value="TreeGrafter"/>
</dbReference>
<dbReference type="InterPro" id="IPR002347">
    <property type="entry name" value="SDR_fam"/>
</dbReference>
<evidence type="ECO:0008006" key="7">
    <source>
        <dbReference type="Google" id="ProtNLM"/>
    </source>
</evidence>
<evidence type="ECO:0000256" key="3">
    <source>
        <dbReference type="ARBA" id="ARBA00023002"/>
    </source>
</evidence>
<comment type="similarity">
    <text evidence="1 4">Belongs to the short-chain dehydrogenases/reductases (SDR) family.</text>
</comment>
<evidence type="ECO:0000313" key="6">
    <source>
        <dbReference type="Proteomes" id="UP001358417"/>
    </source>
</evidence>
<proteinExistence type="inferred from homology"/>
<dbReference type="EMBL" id="JAVRRD010000042">
    <property type="protein sequence ID" value="KAK5044859.1"/>
    <property type="molecule type" value="Genomic_DNA"/>
</dbReference>
<dbReference type="GO" id="GO:0016616">
    <property type="term" value="F:oxidoreductase activity, acting on the CH-OH group of donors, NAD or NADP as acceptor"/>
    <property type="evidence" value="ECO:0007669"/>
    <property type="project" value="TreeGrafter"/>
</dbReference>
<dbReference type="PRINTS" id="PR00081">
    <property type="entry name" value="GDHRDH"/>
</dbReference>
<keyword evidence="2" id="KW-0521">NADP</keyword>
<dbReference type="SUPFAM" id="SSF51735">
    <property type="entry name" value="NAD(P)-binding Rossmann-fold domains"/>
    <property type="match status" value="1"/>
</dbReference>
<gene>
    <name evidence="5" type="ORF">LTR84_010397</name>
</gene>
<dbReference type="PANTHER" id="PTHR42760">
    <property type="entry name" value="SHORT-CHAIN DEHYDROGENASES/REDUCTASES FAMILY MEMBER"/>
    <property type="match status" value="1"/>
</dbReference>
<dbReference type="GO" id="GO:0048038">
    <property type="term" value="F:quinone binding"/>
    <property type="evidence" value="ECO:0007669"/>
    <property type="project" value="TreeGrafter"/>
</dbReference>
<dbReference type="GeneID" id="89978555"/>